<dbReference type="PANTHER" id="PTHR30618:SF5">
    <property type="entry name" value="URIDINE PERMEASE"/>
    <property type="match status" value="1"/>
</dbReference>
<feature type="transmembrane region" description="Helical" evidence="7">
    <location>
        <begin position="572"/>
        <end position="593"/>
    </location>
</feature>
<reference evidence="8" key="1">
    <citation type="journal article" date="2017" name="Nat. Genet.">
        <title>Contrasting evolutionary genome dynamics between domesticated and wild yeasts.</title>
        <authorList>
            <person name="Yue J.X."/>
            <person name="Li J."/>
            <person name="Aigrain L."/>
            <person name="Hallin J."/>
            <person name="Persson K."/>
            <person name="Oliver K."/>
            <person name="Bergstrom A."/>
            <person name="Coupland P."/>
            <person name="Warringer J."/>
            <person name="Lagomarsino M.C."/>
            <person name="Fischer G."/>
            <person name="Durbin R."/>
            <person name="Liti G."/>
        </authorList>
    </citation>
    <scope>NUCLEOTIDE SEQUENCE</scope>
    <source>
        <strain evidence="8">CBS432</strain>
    </source>
</reference>
<dbReference type="Gene3D" id="1.10.4160.10">
    <property type="entry name" value="Hydantoin permease"/>
    <property type="match status" value="1"/>
</dbReference>
<feature type="transmembrane region" description="Helical" evidence="7">
    <location>
        <begin position="485"/>
        <end position="509"/>
    </location>
</feature>
<dbReference type="AlphaFoldDB" id="A0A8B8UL62"/>
<feature type="transmembrane region" description="Helical" evidence="7">
    <location>
        <begin position="162"/>
        <end position="182"/>
    </location>
</feature>
<keyword evidence="6 7" id="KW-0472">Membrane</keyword>
<evidence type="ECO:0000256" key="2">
    <source>
        <dbReference type="ARBA" id="ARBA00008974"/>
    </source>
</evidence>
<feature type="transmembrane region" description="Helical" evidence="7">
    <location>
        <begin position="540"/>
        <end position="560"/>
    </location>
</feature>
<dbReference type="FunFam" id="1.10.4160.10:FF:000001">
    <property type="entry name" value="Uracil permease, putative"/>
    <property type="match status" value="1"/>
</dbReference>
<dbReference type="CDD" id="cd11482">
    <property type="entry name" value="SLC-NCS1sbd_NRT1-like"/>
    <property type="match status" value="1"/>
</dbReference>
<proteinExistence type="inferred from homology"/>
<evidence type="ECO:0000256" key="4">
    <source>
        <dbReference type="ARBA" id="ARBA00022692"/>
    </source>
</evidence>
<keyword evidence="5 7" id="KW-1133">Transmembrane helix</keyword>
<accession>A0A8B8UL62</accession>
<dbReference type="GeneID" id="54628746"/>
<protein>
    <submittedName>
        <fullName evidence="8">Uridine permease</fullName>
    </submittedName>
</protein>
<feature type="transmembrane region" description="Helical" evidence="7">
    <location>
        <begin position="136"/>
        <end position="156"/>
    </location>
</feature>
<dbReference type="Pfam" id="PF02133">
    <property type="entry name" value="Transp_cyt_pur"/>
    <property type="match status" value="1"/>
</dbReference>
<evidence type="ECO:0000256" key="3">
    <source>
        <dbReference type="ARBA" id="ARBA00022448"/>
    </source>
</evidence>
<evidence type="ECO:0000313" key="8">
    <source>
        <dbReference type="RefSeq" id="XP_033764555.1"/>
    </source>
</evidence>
<reference evidence="8" key="2">
    <citation type="submission" date="2020-01" db="EMBL/GenBank/DDBJ databases">
        <title>Population-level Yeast Reference Genomes.</title>
        <authorList>
            <person name="Yue J.-X."/>
        </authorList>
    </citation>
    <scope>NUCLEOTIDE SEQUENCE</scope>
    <source>
        <strain evidence="8">CBS432</strain>
    </source>
</reference>
<comment type="similarity">
    <text evidence="2">Belongs to the purine-cytosine permease (2.A.39) family.</text>
</comment>
<dbReference type="PANTHER" id="PTHR30618">
    <property type="entry name" value="NCS1 FAMILY PURINE/PYRIMIDINE TRANSPORTER"/>
    <property type="match status" value="1"/>
</dbReference>
<sequence length="642" mass="72594">MEATPLSDSEFDTWSRTVRDDTILTEDNKKTTKEFELDDAAKISSKTDANVIEKKETDSENNVTIAQDDGMVSWFQRTIEFFEVKHDSTDSVDHKPESPIRTFKDLRESLRATYLYNAELRPVEAKRRTWTWKQYIFFWISGSFNVNTWQISATGLQLGLNWWQTWICIWVGYTFVAFFLILGSKVGNNYHISFPISSRVSFGIYFSIWIVINRVVMACVWNSTLAYIGSQCVQLMLKAIFGVDLNTRIKDTIKNPNLTNFEFMCFMVFWVACLPFLWFPPDKLRHVFALKSAITPFAAFGFLIWTLCKAKGHLALGSLNDNGGAISKTVLAWSVIRAIMSALDNFSTLILNAPDFTRFGKTYKSSVYSQLVALPVCYGIISLIGILSVSAAYTLYGINYWSPLDILNRYLDNYTSGNRAGVFLISFIFAFDQLGANLSGNSIPAGTDLTALLPKFINIRRGSYICALISLAICPWDLLSSSSKFTTALAAYAVFLSAIAGVISADYFIVRKGYVNIFHCYTDKPGSYYMYNKYGTNWRAVVAYIFGIAPNFAGFLGSVGVSVPVGAMKVYYLNYFVGYLISALSYCILVYFYPIKGIPGDAKITDRKWLEEWVEVEEFGTEREAFEEYGGVSTGYEKIRYV</sequence>
<dbReference type="VEuPathDB" id="FungiDB:SPAR_B00620"/>
<dbReference type="InterPro" id="IPR001248">
    <property type="entry name" value="Pur-cyt_permease"/>
</dbReference>
<evidence type="ECO:0000256" key="6">
    <source>
        <dbReference type="ARBA" id="ARBA00023136"/>
    </source>
</evidence>
<feature type="transmembrane region" description="Helical" evidence="7">
    <location>
        <begin position="371"/>
        <end position="396"/>
    </location>
</feature>
<dbReference type="NCBIfam" id="TIGR00800">
    <property type="entry name" value="ncs1"/>
    <property type="match status" value="1"/>
</dbReference>
<dbReference type="InterPro" id="IPR012681">
    <property type="entry name" value="NCS1"/>
</dbReference>
<evidence type="ECO:0000256" key="7">
    <source>
        <dbReference type="SAM" id="Phobius"/>
    </source>
</evidence>
<dbReference type="RefSeq" id="XP_033764555.1">
    <property type="nucleotide sequence ID" value="XM_033908664.1"/>
</dbReference>
<keyword evidence="4 7" id="KW-0812">Transmembrane</keyword>
<organism evidence="8">
    <name type="scientific">Saccharomyces paradoxus</name>
    <name type="common">Yeast</name>
    <name type="synonym">Saccharomyces douglasii</name>
    <dbReference type="NCBI Taxonomy" id="27291"/>
    <lineage>
        <taxon>Eukaryota</taxon>
        <taxon>Fungi</taxon>
        <taxon>Dikarya</taxon>
        <taxon>Ascomycota</taxon>
        <taxon>Saccharomycotina</taxon>
        <taxon>Saccharomycetes</taxon>
        <taxon>Saccharomycetales</taxon>
        <taxon>Saccharomycetaceae</taxon>
        <taxon>Saccharomyces</taxon>
    </lineage>
</organism>
<reference evidence="8" key="4">
    <citation type="submission" date="2025-08" db="UniProtKB">
        <authorList>
            <consortium name="RefSeq"/>
        </authorList>
    </citation>
    <scope>IDENTIFICATION</scope>
    <source>
        <strain evidence="8">CBS432</strain>
    </source>
</reference>
<dbReference type="GO" id="GO:0005886">
    <property type="term" value="C:plasma membrane"/>
    <property type="evidence" value="ECO:0007669"/>
    <property type="project" value="TreeGrafter"/>
</dbReference>
<keyword evidence="3" id="KW-0813">Transport</keyword>
<name>A0A8B8UL62_SACPA</name>
<comment type="subcellular location">
    <subcellularLocation>
        <location evidence="1">Membrane</location>
        <topology evidence="1">Multi-pass membrane protein</topology>
    </subcellularLocation>
</comment>
<feature type="transmembrane region" description="Helical" evidence="7">
    <location>
        <begin position="286"/>
        <end position="308"/>
    </location>
</feature>
<dbReference type="InterPro" id="IPR045225">
    <property type="entry name" value="Uracil/uridine/allantoin_perm"/>
</dbReference>
<evidence type="ECO:0000256" key="5">
    <source>
        <dbReference type="ARBA" id="ARBA00022989"/>
    </source>
</evidence>
<dbReference type="KEGG" id="spao:SPAR_B00620"/>
<reference evidence="8" key="3">
    <citation type="submission" date="2025-07" db="EMBL/GenBank/DDBJ databases">
        <authorList>
            <consortium name="NCBI Genome Project"/>
        </authorList>
    </citation>
    <scope>NUCLEOTIDE SEQUENCE</scope>
    <source>
        <strain evidence="8">CBS432</strain>
    </source>
</reference>
<dbReference type="GO" id="GO:0015205">
    <property type="term" value="F:nucleobase transmembrane transporter activity"/>
    <property type="evidence" value="ECO:0007669"/>
    <property type="project" value="TreeGrafter"/>
</dbReference>
<dbReference type="OrthoDB" id="2018619at2759"/>
<gene>
    <name evidence="8" type="primary">FUI1</name>
    <name evidence="8" type="ORF">SPAR_B00620</name>
</gene>
<feature type="transmembrane region" description="Helical" evidence="7">
    <location>
        <begin position="194"/>
        <end position="212"/>
    </location>
</feature>
<feature type="transmembrane region" description="Helical" evidence="7">
    <location>
        <begin position="261"/>
        <end position="280"/>
    </location>
</feature>
<evidence type="ECO:0000256" key="1">
    <source>
        <dbReference type="ARBA" id="ARBA00004141"/>
    </source>
</evidence>